<feature type="domain" description="GGDEF" evidence="2">
    <location>
        <begin position="224"/>
        <end position="346"/>
    </location>
</feature>
<dbReference type="EMBL" id="PGEY01000001">
    <property type="protein sequence ID" value="PJJ45315.1"/>
    <property type="molecule type" value="Genomic_DNA"/>
</dbReference>
<dbReference type="SMART" id="SM00267">
    <property type="entry name" value="GGDEF"/>
    <property type="match status" value="1"/>
</dbReference>
<keyword evidence="1" id="KW-0472">Membrane</keyword>
<organism evidence="3 4">
    <name type="scientific">Glutamicibacter mysorens</name>
    <dbReference type="NCBI Taxonomy" id="257984"/>
    <lineage>
        <taxon>Bacteria</taxon>
        <taxon>Bacillati</taxon>
        <taxon>Actinomycetota</taxon>
        <taxon>Actinomycetes</taxon>
        <taxon>Micrococcales</taxon>
        <taxon>Micrococcaceae</taxon>
        <taxon>Glutamicibacter</taxon>
    </lineage>
</organism>
<feature type="transmembrane region" description="Helical" evidence="1">
    <location>
        <begin position="88"/>
        <end position="107"/>
    </location>
</feature>
<evidence type="ECO:0000259" key="2">
    <source>
        <dbReference type="PROSITE" id="PS50887"/>
    </source>
</evidence>
<keyword evidence="1" id="KW-1133">Transmembrane helix</keyword>
<feature type="transmembrane region" description="Helical" evidence="1">
    <location>
        <begin position="32"/>
        <end position="51"/>
    </location>
</feature>
<reference evidence="3 4" key="1">
    <citation type="submission" date="2017-11" db="EMBL/GenBank/DDBJ databases">
        <title>Sequencing the genomes of 1000 actinobacteria strains.</title>
        <authorList>
            <person name="Klenk H.-P."/>
        </authorList>
    </citation>
    <scope>NUCLEOTIDE SEQUENCE [LARGE SCALE GENOMIC DNA]</scope>
    <source>
        <strain evidence="3 4">DSM 12798</strain>
    </source>
</reference>
<dbReference type="PROSITE" id="PS50887">
    <property type="entry name" value="GGDEF"/>
    <property type="match status" value="1"/>
</dbReference>
<feature type="transmembrane region" description="Helical" evidence="1">
    <location>
        <begin position="138"/>
        <end position="159"/>
    </location>
</feature>
<protein>
    <submittedName>
        <fullName evidence="3">Diguanylate cyclase (GGDEF)-like protein</fullName>
    </submittedName>
</protein>
<proteinExistence type="predicted"/>
<dbReference type="SUPFAM" id="SSF55073">
    <property type="entry name" value="Nucleotide cyclase"/>
    <property type="match status" value="1"/>
</dbReference>
<name>A0ABX4N2X7_9MICC</name>
<feature type="transmembrane region" description="Helical" evidence="1">
    <location>
        <begin position="165"/>
        <end position="186"/>
    </location>
</feature>
<sequence>MPRTRNRRANDDGIWWSRLLPARLRRIKRLEVAVTGMVAAFLLVFYLVNLGNDFSSPLIQKLAVARVAGTLAMVITVWMLLDRFPLWIAYLGALAELSAFVAFVGFSVNHEQIVFRLQEFPLIALYMSWLFPPAVTRWTIYPVMAFTIPYSVFFGPAVGTEHQSGPLNVLSLVFFTVIGMFVGHYVKRRFRQQTQVDALTGALNRVGLSARGDAALLASRKHRKPLAVALLDMDGFKEINDQDGHDAGDRALKELVRHLRSSIRAGDLVCRLGGDEFVLVFPNTTMGQAQLLMERIEGSSKLAWSFGTAQARADDNLSTMILRADRDMYASKRQRAAERGKSAGES</sequence>
<dbReference type="Proteomes" id="UP000229263">
    <property type="component" value="Unassembled WGS sequence"/>
</dbReference>
<accession>A0ABX4N2X7</accession>
<feature type="transmembrane region" description="Helical" evidence="1">
    <location>
        <begin position="63"/>
        <end position="81"/>
    </location>
</feature>
<keyword evidence="1" id="KW-0812">Transmembrane</keyword>
<dbReference type="InterPro" id="IPR043128">
    <property type="entry name" value="Rev_trsase/Diguanyl_cyclase"/>
</dbReference>
<feature type="transmembrane region" description="Helical" evidence="1">
    <location>
        <begin position="113"/>
        <end position="131"/>
    </location>
</feature>
<dbReference type="InterPro" id="IPR000160">
    <property type="entry name" value="GGDEF_dom"/>
</dbReference>
<comment type="caution">
    <text evidence="3">The sequence shown here is derived from an EMBL/GenBank/DDBJ whole genome shotgun (WGS) entry which is preliminary data.</text>
</comment>
<evidence type="ECO:0000313" key="4">
    <source>
        <dbReference type="Proteomes" id="UP000229263"/>
    </source>
</evidence>
<dbReference type="InterPro" id="IPR050469">
    <property type="entry name" value="Diguanylate_Cyclase"/>
</dbReference>
<evidence type="ECO:0000256" key="1">
    <source>
        <dbReference type="SAM" id="Phobius"/>
    </source>
</evidence>
<dbReference type="PANTHER" id="PTHR45138:SF9">
    <property type="entry name" value="DIGUANYLATE CYCLASE DGCM-RELATED"/>
    <property type="match status" value="1"/>
</dbReference>
<keyword evidence="4" id="KW-1185">Reference proteome</keyword>
<dbReference type="Gene3D" id="3.30.70.270">
    <property type="match status" value="1"/>
</dbReference>
<dbReference type="InterPro" id="IPR029787">
    <property type="entry name" value="Nucleotide_cyclase"/>
</dbReference>
<dbReference type="CDD" id="cd01949">
    <property type="entry name" value="GGDEF"/>
    <property type="match status" value="1"/>
</dbReference>
<evidence type="ECO:0000313" key="3">
    <source>
        <dbReference type="EMBL" id="PJJ45315.1"/>
    </source>
</evidence>
<dbReference type="RefSeq" id="WP_157801659.1">
    <property type="nucleotide sequence ID" value="NZ_PGEY01000001.1"/>
</dbReference>
<dbReference type="PANTHER" id="PTHR45138">
    <property type="entry name" value="REGULATORY COMPONENTS OF SENSORY TRANSDUCTION SYSTEM"/>
    <property type="match status" value="1"/>
</dbReference>
<gene>
    <name evidence="3" type="ORF">ATK23_2580</name>
</gene>
<dbReference type="NCBIfam" id="TIGR00254">
    <property type="entry name" value="GGDEF"/>
    <property type="match status" value="1"/>
</dbReference>
<dbReference type="Pfam" id="PF00990">
    <property type="entry name" value="GGDEF"/>
    <property type="match status" value="1"/>
</dbReference>